<feature type="domain" description="DUF6802" evidence="2">
    <location>
        <begin position="50"/>
        <end position="116"/>
    </location>
</feature>
<dbReference type="RefSeq" id="WP_076475507.1">
    <property type="nucleotide sequence ID" value="NZ_FTNT01000001.1"/>
</dbReference>
<evidence type="ECO:0000259" key="2">
    <source>
        <dbReference type="Pfam" id="PF20615"/>
    </source>
</evidence>
<gene>
    <name evidence="3" type="ORF">SAMN05445060_0054</name>
</gene>
<dbReference type="AlphaFoldDB" id="A0A1N7CDR7"/>
<protein>
    <recommendedName>
        <fullName evidence="2">DUF6802 domain-containing protein</fullName>
    </recommendedName>
</protein>
<name>A0A1N7CDR7_9NOCA</name>
<feature type="region of interest" description="Disordered" evidence="1">
    <location>
        <begin position="1"/>
        <end position="36"/>
    </location>
</feature>
<keyword evidence="4" id="KW-1185">Reference proteome</keyword>
<proteinExistence type="predicted"/>
<feature type="region of interest" description="Disordered" evidence="1">
    <location>
        <begin position="97"/>
        <end position="119"/>
    </location>
</feature>
<feature type="compositionally biased region" description="Basic and acidic residues" evidence="1">
    <location>
        <begin position="1"/>
        <end position="13"/>
    </location>
</feature>
<evidence type="ECO:0000313" key="3">
    <source>
        <dbReference type="EMBL" id="SIR61607.1"/>
    </source>
</evidence>
<evidence type="ECO:0000313" key="4">
    <source>
        <dbReference type="Proteomes" id="UP000186218"/>
    </source>
</evidence>
<evidence type="ECO:0000256" key="1">
    <source>
        <dbReference type="SAM" id="MobiDB-lite"/>
    </source>
</evidence>
<dbReference type="Pfam" id="PF20615">
    <property type="entry name" value="DUF6802"/>
    <property type="match status" value="1"/>
</dbReference>
<dbReference type="InterPro" id="IPR046543">
    <property type="entry name" value="DUF6802"/>
</dbReference>
<accession>A0A1N7CDR7</accession>
<organism evidence="3 4">
    <name type="scientific">Williamsia sterculiae</name>
    <dbReference type="NCBI Taxonomy" id="1344003"/>
    <lineage>
        <taxon>Bacteria</taxon>
        <taxon>Bacillati</taxon>
        <taxon>Actinomycetota</taxon>
        <taxon>Actinomycetes</taxon>
        <taxon>Mycobacteriales</taxon>
        <taxon>Nocardiaceae</taxon>
        <taxon>Williamsia</taxon>
    </lineage>
</organism>
<dbReference type="Proteomes" id="UP000186218">
    <property type="component" value="Unassembled WGS sequence"/>
</dbReference>
<sequence>MDDHIVEPARWPEPEPWSDGWEGGAGGDSSTDPDPSANLWMVENDRIWDLGPPDLDTDADGMADSITRVGPGRLTVFSDVDRDGEVEEITELRSDGAVEQRRLDPSTGDWVISTAGRVD</sequence>
<dbReference type="OrthoDB" id="4375009at2"/>
<dbReference type="STRING" id="1344003.SAMN05445060_0054"/>
<dbReference type="EMBL" id="FTNT01000001">
    <property type="protein sequence ID" value="SIR61607.1"/>
    <property type="molecule type" value="Genomic_DNA"/>
</dbReference>
<reference evidence="3 4" key="1">
    <citation type="submission" date="2017-01" db="EMBL/GenBank/DDBJ databases">
        <authorList>
            <person name="Mah S.A."/>
            <person name="Swanson W.J."/>
            <person name="Moy G.W."/>
            <person name="Vacquier V.D."/>
        </authorList>
    </citation>
    <scope>NUCLEOTIDE SEQUENCE [LARGE SCALE GENOMIC DNA]</scope>
    <source>
        <strain evidence="3 4">CPCC 203464</strain>
    </source>
</reference>